<keyword evidence="1" id="KW-0732">Signal</keyword>
<sequence length="53" mass="6052">MATPTSLSFLLLLKVAVGIQINSDHIEMYADWTSKDVWLDDDALFKWKKNPAN</sequence>
<keyword evidence="3" id="KW-1185">Reference proteome</keyword>
<feature type="signal peptide" evidence="1">
    <location>
        <begin position="1"/>
        <end position="18"/>
    </location>
</feature>
<evidence type="ECO:0000313" key="2">
    <source>
        <dbReference type="EMBL" id="QCE10265.1"/>
    </source>
</evidence>
<dbReference type="EMBL" id="CP039354">
    <property type="protein sequence ID" value="QCE10265.1"/>
    <property type="molecule type" value="Genomic_DNA"/>
</dbReference>
<organism evidence="2 3">
    <name type="scientific">Vigna unguiculata</name>
    <name type="common">Cowpea</name>
    <dbReference type="NCBI Taxonomy" id="3917"/>
    <lineage>
        <taxon>Eukaryota</taxon>
        <taxon>Viridiplantae</taxon>
        <taxon>Streptophyta</taxon>
        <taxon>Embryophyta</taxon>
        <taxon>Tracheophyta</taxon>
        <taxon>Spermatophyta</taxon>
        <taxon>Magnoliopsida</taxon>
        <taxon>eudicotyledons</taxon>
        <taxon>Gunneridae</taxon>
        <taxon>Pentapetalae</taxon>
        <taxon>rosids</taxon>
        <taxon>fabids</taxon>
        <taxon>Fabales</taxon>
        <taxon>Fabaceae</taxon>
        <taxon>Papilionoideae</taxon>
        <taxon>50 kb inversion clade</taxon>
        <taxon>NPAAA clade</taxon>
        <taxon>indigoferoid/millettioid clade</taxon>
        <taxon>Phaseoleae</taxon>
        <taxon>Vigna</taxon>
    </lineage>
</organism>
<dbReference type="AlphaFoldDB" id="A0A4D6NDP3"/>
<protein>
    <submittedName>
        <fullName evidence="2">Uncharacterized protein</fullName>
    </submittedName>
</protein>
<reference evidence="2 3" key="1">
    <citation type="submission" date="2019-04" db="EMBL/GenBank/DDBJ databases">
        <title>An improved genome assembly and genetic linkage map for asparagus bean, Vigna unguiculata ssp. sesquipedialis.</title>
        <authorList>
            <person name="Xia Q."/>
            <person name="Zhang R."/>
            <person name="Dong Y."/>
        </authorList>
    </citation>
    <scope>NUCLEOTIDE SEQUENCE [LARGE SCALE GENOMIC DNA]</scope>
    <source>
        <tissue evidence="2">Leaf</tissue>
    </source>
</reference>
<gene>
    <name evidence="2" type="ORF">DEO72_LG10g1493</name>
</gene>
<evidence type="ECO:0000256" key="1">
    <source>
        <dbReference type="SAM" id="SignalP"/>
    </source>
</evidence>
<dbReference type="Proteomes" id="UP000501690">
    <property type="component" value="Linkage Group LG10"/>
</dbReference>
<proteinExistence type="predicted"/>
<evidence type="ECO:0000313" key="3">
    <source>
        <dbReference type="Proteomes" id="UP000501690"/>
    </source>
</evidence>
<name>A0A4D6NDP3_VIGUN</name>
<accession>A0A4D6NDP3</accession>
<feature type="chain" id="PRO_5020036710" evidence="1">
    <location>
        <begin position="19"/>
        <end position="53"/>
    </location>
</feature>